<feature type="region of interest" description="Disordered" evidence="1">
    <location>
        <begin position="1"/>
        <end position="24"/>
    </location>
</feature>
<dbReference type="Proteomes" id="UP000887116">
    <property type="component" value="Unassembled WGS sequence"/>
</dbReference>
<gene>
    <name evidence="2" type="ORF">TNCT_449531</name>
</gene>
<comment type="caution">
    <text evidence="2">The sequence shown here is derived from an EMBL/GenBank/DDBJ whole genome shotgun (WGS) entry which is preliminary data.</text>
</comment>
<proteinExistence type="predicted"/>
<sequence length="92" mass="10695">MDDDNISESSSTEDNEQSNFAIIPPDLDELTNEKDFNENVLLLGENLEIPKDKGIISKQFRRNLCTQKKENILWEICTHVFSRKSLDLYSME</sequence>
<dbReference type="AlphaFoldDB" id="A0A8X6L6P7"/>
<reference evidence="2" key="1">
    <citation type="submission" date="2020-07" db="EMBL/GenBank/DDBJ databases">
        <title>Multicomponent nature underlies the extraordinary mechanical properties of spider dragline silk.</title>
        <authorList>
            <person name="Kono N."/>
            <person name="Nakamura H."/>
            <person name="Mori M."/>
            <person name="Yoshida Y."/>
            <person name="Ohtoshi R."/>
            <person name="Malay A.D."/>
            <person name="Moran D.A.P."/>
            <person name="Tomita M."/>
            <person name="Numata K."/>
            <person name="Arakawa K."/>
        </authorList>
    </citation>
    <scope>NUCLEOTIDE SEQUENCE</scope>
</reference>
<keyword evidence="3" id="KW-1185">Reference proteome</keyword>
<name>A0A8X6L6P7_TRICU</name>
<feature type="compositionally biased region" description="Acidic residues" evidence="1">
    <location>
        <begin position="1"/>
        <end position="16"/>
    </location>
</feature>
<evidence type="ECO:0000313" key="3">
    <source>
        <dbReference type="Proteomes" id="UP000887116"/>
    </source>
</evidence>
<evidence type="ECO:0000313" key="2">
    <source>
        <dbReference type="EMBL" id="GFQ99755.1"/>
    </source>
</evidence>
<accession>A0A8X6L6P7</accession>
<protein>
    <submittedName>
        <fullName evidence="2">Uncharacterized protein</fullName>
    </submittedName>
</protein>
<organism evidence="2 3">
    <name type="scientific">Trichonephila clavata</name>
    <name type="common">Joro spider</name>
    <name type="synonym">Nephila clavata</name>
    <dbReference type="NCBI Taxonomy" id="2740835"/>
    <lineage>
        <taxon>Eukaryota</taxon>
        <taxon>Metazoa</taxon>
        <taxon>Ecdysozoa</taxon>
        <taxon>Arthropoda</taxon>
        <taxon>Chelicerata</taxon>
        <taxon>Arachnida</taxon>
        <taxon>Araneae</taxon>
        <taxon>Araneomorphae</taxon>
        <taxon>Entelegynae</taxon>
        <taxon>Araneoidea</taxon>
        <taxon>Nephilidae</taxon>
        <taxon>Trichonephila</taxon>
    </lineage>
</organism>
<dbReference type="EMBL" id="BMAO01034907">
    <property type="protein sequence ID" value="GFQ99755.1"/>
    <property type="molecule type" value="Genomic_DNA"/>
</dbReference>
<evidence type="ECO:0000256" key="1">
    <source>
        <dbReference type="SAM" id="MobiDB-lite"/>
    </source>
</evidence>